<evidence type="ECO:0000313" key="3">
    <source>
        <dbReference type="EMBL" id="GAB1289209.1"/>
    </source>
</evidence>
<evidence type="ECO:0000256" key="1">
    <source>
        <dbReference type="ARBA" id="ARBA00022801"/>
    </source>
</evidence>
<dbReference type="InterPro" id="IPR029058">
    <property type="entry name" value="AB_hydrolase_fold"/>
</dbReference>
<dbReference type="Pfam" id="PF07859">
    <property type="entry name" value="Abhydrolase_3"/>
    <property type="match status" value="2"/>
</dbReference>
<dbReference type="PANTHER" id="PTHR48081:SF32">
    <property type="entry name" value="ALPHA_BETA HYDROLASE FOLD-3 DOMAIN-CONTAINING PROTEIN"/>
    <property type="match status" value="1"/>
</dbReference>
<accession>A0ABQ0EQ81</accession>
<reference evidence="3 4" key="1">
    <citation type="submission" date="2024-08" db="EMBL/GenBank/DDBJ databases">
        <title>The draft genome of Apodemus speciosus.</title>
        <authorList>
            <person name="Nabeshima K."/>
            <person name="Suzuki S."/>
            <person name="Onuma M."/>
        </authorList>
    </citation>
    <scope>NUCLEOTIDE SEQUENCE [LARGE SCALE GENOMIC DNA]</scope>
    <source>
        <strain evidence="3">IB14-021</strain>
    </source>
</reference>
<dbReference type="InterPro" id="IPR050300">
    <property type="entry name" value="GDXG_lipolytic_enzyme"/>
</dbReference>
<sequence length="347" mass="39241">MGNILEKMNICSMPQFFRFVQDSSVSKENLGVFVKDMHFGTIPVRLFHPKAPSSEPRRGIIFLHGGGAVIGSLDCYHNVSSAKWAGKMGQYRKLPYYHHPSLYYDCLNASIHFLKSSKAYGVDPSRVVICGDSIGGAAAVVVTQTLLGRTDIPKIRAQVLIYPILQAFYFQSPSHLTNTNVPLLTKDFLITCVCKCLAIDCSWKDAILSGASISPSDWKKYEKWLSPDNIPKRFRTEYQPPKSPVSFNEAAYLETKHTMNINISPLLADDKIIAQLPEAFIVSLQWDIIRDDVLLYKKRLEDQRVPVIWHHVEDGFHGCILFFDNKFFSFPCSLNILNAVVSYIKDL</sequence>
<keyword evidence="4" id="KW-1185">Reference proteome</keyword>
<dbReference type="Gene3D" id="3.40.50.1820">
    <property type="entry name" value="alpha/beta hydrolase"/>
    <property type="match status" value="1"/>
</dbReference>
<evidence type="ECO:0000313" key="4">
    <source>
        <dbReference type="Proteomes" id="UP001623349"/>
    </source>
</evidence>
<name>A0ABQ0EQ81_APOSI</name>
<protein>
    <submittedName>
        <fullName evidence="3">Arylacetamide deacetylase-like 4</fullName>
    </submittedName>
</protein>
<proteinExistence type="predicted"/>
<dbReference type="Proteomes" id="UP001623349">
    <property type="component" value="Unassembled WGS sequence"/>
</dbReference>
<feature type="domain" description="Alpha/beta hydrolase fold-3" evidence="2">
    <location>
        <begin position="242"/>
        <end position="320"/>
    </location>
</feature>
<dbReference type="InterPro" id="IPR013094">
    <property type="entry name" value="AB_hydrolase_3"/>
</dbReference>
<gene>
    <name evidence="3" type="ORF">APTSU1_000443900</name>
</gene>
<evidence type="ECO:0000259" key="2">
    <source>
        <dbReference type="Pfam" id="PF07859"/>
    </source>
</evidence>
<dbReference type="EMBL" id="BAAFST010000004">
    <property type="protein sequence ID" value="GAB1289209.1"/>
    <property type="molecule type" value="Genomic_DNA"/>
</dbReference>
<comment type="caution">
    <text evidence="3">The sequence shown here is derived from an EMBL/GenBank/DDBJ whole genome shotgun (WGS) entry which is preliminary data.</text>
</comment>
<dbReference type="SUPFAM" id="SSF53474">
    <property type="entry name" value="alpha/beta-Hydrolases"/>
    <property type="match status" value="1"/>
</dbReference>
<dbReference type="PANTHER" id="PTHR48081">
    <property type="entry name" value="AB HYDROLASE SUPERFAMILY PROTEIN C4A8.06C"/>
    <property type="match status" value="1"/>
</dbReference>
<organism evidence="3 4">
    <name type="scientific">Apodemus speciosus</name>
    <name type="common">Large Japanese field mouse</name>
    <dbReference type="NCBI Taxonomy" id="105296"/>
    <lineage>
        <taxon>Eukaryota</taxon>
        <taxon>Metazoa</taxon>
        <taxon>Chordata</taxon>
        <taxon>Craniata</taxon>
        <taxon>Vertebrata</taxon>
        <taxon>Euteleostomi</taxon>
        <taxon>Mammalia</taxon>
        <taxon>Eutheria</taxon>
        <taxon>Euarchontoglires</taxon>
        <taxon>Glires</taxon>
        <taxon>Rodentia</taxon>
        <taxon>Myomorpha</taxon>
        <taxon>Muroidea</taxon>
        <taxon>Muridae</taxon>
        <taxon>Murinae</taxon>
        <taxon>Apodemus</taxon>
    </lineage>
</organism>
<keyword evidence="1" id="KW-0378">Hydrolase</keyword>
<feature type="domain" description="Alpha/beta hydrolase fold-3" evidence="2">
    <location>
        <begin position="60"/>
        <end position="190"/>
    </location>
</feature>